<keyword evidence="1" id="KW-0812">Transmembrane</keyword>
<comment type="caution">
    <text evidence="2">The sequence shown here is derived from an EMBL/GenBank/DDBJ whole genome shotgun (WGS) entry which is preliminary data.</text>
</comment>
<dbReference type="EMBL" id="JAUJFL010000007">
    <property type="protein sequence ID" value="KAK2599907.1"/>
    <property type="molecule type" value="Genomic_DNA"/>
</dbReference>
<name>A0AAD9S766_PHOAM</name>
<reference evidence="2" key="1">
    <citation type="submission" date="2023-06" db="EMBL/GenBank/DDBJ databases">
        <authorList>
            <person name="Noh H."/>
        </authorList>
    </citation>
    <scope>NUCLEOTIDE SEQUENCE</scope>
    <source>
        <strain evidence="2">DUCC20226</strain>
    </source>
</reference>
<sequence length="118" mass="13382">MFGVFTSYICIDPLTPMKLHILTLDKLALNSKQALKVHTAMGLRLPNHSSVLLIGLVFLIILVVQKTLAYCRLRHFRGPPGTGLTDLFHCKEMIGPRLHDWYESVNEKYGKTPHKIIS</sequence>
<gene>
    <name evidence="2" type="ORF">N8I77_011624</name>
</gene>
<accession>A0AAD9S766</accession>
<proteinExistence type="predicted"/>
<organism evidence="2 3">
    <name type="scientific">Phomopsis amygdali</name>
    <name type="common">Fusicoccum amygdali</name>
    <dbReference type="NCBI Taxonomy" id="1214568"/>
    <lineage>
        <taxon>Eukaryota</taxon>
        <taxon>Fungi</taxon>
        <taxon>Dikarya</taxon>
        <taxon>Ascomycota</taxon>
        <taxon>Pezizomycotina</taxon>
        <taxon>Sordariomycetes</taxon>
        <taxon>Sordariomycetidae</taxon>
        <taxon>Diaporthales</taxon>
        <taxon>Diaporthaceae</taxon>
        <taxon>Diaporthe</taxon>
    </lineage>
</organism>
<evidence type="ECO:0000313" key="2">
    <source>
        <dbReference type="EMBL" id="KAK2599907.1"/>
    </source>
</evidence>
<keyword evidence="1" id="KW-0472">Membrane</keyword>
<keyword evidence="1" id="KW-1133">Transmembrane helix</keyword>
<feature type="transmembrane region" description="Helical" evidence="1">
    <location>
        <begin position="51"/>
        <end position="71"/>
    </location>
</feature>
<evidence type="ECO:0000256" key="1">
    <source>
        <dbReference type="SAM" id="Phobius"/>
    </source>
</evidence>
<protein>
    <submittedName>
        <fullName evidence="2">Uncharacterized protein</fullName>
    </submittedName>
</protein>
<dbReference type="Proteomes" id="UP001265746">
    <property type="component" value="Unassembled WGS sequence"/>
</dbReference>
<dbReference type="AlphaFoldDB" id="A0AAD9S766"/>
<keyword evidence="3" id="KW-1185">Reference proteome</keyword>
<evidence type="ECO:0000313" key="3">
    <source>
        <dbReference type="Proteomes" id="UP001265746"/>
    </source>
</evidence>